<dbReference type="AlphaFoldDB" id="A0AAD5LKI5"/>
<comment type="caution">
    <text evidence="1">The sequence shown here is derived from an EMBL/GenBank/DDBJ whole genome shotgun (WGS) entry which is preliminary data.</text>
</comment>
<proteinExistence type="predicted"/>
<reference evidence="1 2" key="1">
    <citation type="submission" date="2022-05" db="EMBL/GenBank/DDBJ databases">
        <title>A multi-omics perspective on studying reproductive biology in Daphnia sinensis.</title>
        <authorList>
            <person name="Jia J."/>
        </authorList>
    </citation>
    <scope>NUCLEOTIDE SEQUENCE [LARGE SCALE GENOMIC DNA]</scope>
    <source>
        <strain evidence="1 2">WSL</strain>
    </source>
</reference>
<organism evidence="1 2">
    <name type="scientific">Daphnia sinensis</name>
    <dbReference type="NCBI Taxonomy" id="1820382"/>
    <lineage>
        <taxon>Eukaryota</taxon>
        <taxon>Metazoa</taxon>
        <taxon>Ecdysozoa</taxon>
        <taxon>Arthropoda</taxon>
        <taxon>Crustacea</taxon>
        <taxon>Branchiopoda</taxon>
        <taxon>Diplostraca</taxon>
        <taxon>Cladocera</taxon>
        <taxon>Anomopoda</taxon>
        <taxon>Daphniidae</taxon>
        <taxon>Daphnia</taxon>
        <taxon>Daphnia similis group</taxon>
    </lineage>
</organism>
<accession>A0AAD5LKI5</accession>
<sequence length="83" mass="9452">MPEHSGKLSEFVDIAPLVSVSINLLLNSGCCHMRSSSFPRRRDTTACTHIICLYSTSLYDRYRIPLVPSSSSHNFHHVSWMTR</sequence>
<evidence type="ECO:0000313" key="1">
    <source>
        <dbReference type="EMBL" id="KAI9564431.1"/>
    </source>
</evidence>
<evidence type="ECO:0000313" key="2">
    <source>
        <dbReference type="Proteomes" id="UP000820818"/>
    </source>
</evidence>
<protein>
    <submittedName>
        <fullName evidence="1">Uncharacterized protein</fullName>
    </submittedName>
</protein>
<dbReference type="Proteomes" id="UP000820818">
    <property type="component" value="Linkage Group LG1"/>
</dbReference>
<dbReference type="EMBL" id="WJBH02000001">
    <property type="protein sequence ID" value="KAI9564431.1"/>
    <property type="molecule type" value="Genomic_DNA"/>
</dbReference>
<gene>
    <name evidence="1" type="ORF">GHT06_008170</name>
</gene>
<name>A0AAD5LKI5_9CRUS</name>
<keyword evidence="2" id="KW-1185">Reference proteome</keyword>